<feature type="domain" description="EH" evidence="3">
    <location>
        <begin position="307"/>
        <end position="396"/>
    </location>
</feature>
<dbReference type="InterPro" id="IPR011992">
    <property type="entry name" value="EF-hand-dom_pair"/>
</dbReference>
<feature type="domain" description="EH" evidence="3">
    <location>
        <begin position="131"/>
        <end position="221"/>
    </location>
</feature>
<gene>
    <name evidence="5" type="ORF">Malapachy_2297</name>
</gene>
<feature type="domain" description="EH" evidence="3">
    <location>
        <begin position="15"/>
        <end position="101"/>
    </location>
</feature>
<feature type="compositionally biased region" description="Polar residues" evidence="1">
    <location>
        <begin position="985"/>
        <end position="994"/>
    </location>
</feature>
<feature type="compositionally biased region" description="Basic and acidic residues" evidence="1">
    <location>
        <begin position="541"/>
        <end position="554"/>
    </location>
</feature>
<dbReference type="CDD" id="cd22265">
    <property type="entry name" value="UDM1_RNF168"/>
    <property type="match status" value="1"/>
</dbReference>
<feature type="compositionally biased region" description="Low complexity" evidence="1">
    <location>
        <begin position="437"/>
        <end position="468"/>
    </location>
</feature>
<evidence type="ECO:0000313" key="6">
    <source>
        <dbReference type="Proteomes" id="UP000037751"/>
    </source>
</evidence>
<dbReference type="STRING" id="77020.A0A0M9VQA5"/>
<organism evidence="5 6">
    <name type="scientific">Malassezia pachydermatis</name>
    <dbReference type="NCBI Taxonomy" id="77020"/>
    <lineage>
        <taxon>Eukaryota</taxon>
        <taxon>Fungi</taxon>
        <taxon>Dikarya</taxon>
        <taxon>Basidiomycota</taxon>
        <taxon>Ustilaginomycotina</taxon>
        <taxon>Malasseziomycetes</taxon>
        <taxon>Malasseziales</taxon>
        <taxon>Malasseziaceae</taxon>
        <taxon>Malassezia</taxon>
    </lineage>
</organism>
<feature type="region of interest" description="Disordered" evidence="1">
    <location>
        <begin position="669"/>
        <end position="725"/>
    </location>
</feature>
<dbReference type="VEuPathDB" id="FungiDB:Malapachy_2297"/>
<dbReference type="PANTHER" id="PTHR11216">
    <property type="entry name" value="EH DOMAIN"/>
    <property type="match status" value="1"/>
</dbReference>
<dbReference type="PROSITE" id="PS50030">
    <property type="entry name" value="UBA"/>
    <property type="match status" value="1"/>
</dbReference>
<feature type="compositionally biased region" description="Basic and acidic residues" evidence="1">
    <location>
        <begin position="617"/>
        <end position="634"/>
    </location>
</feature>
<dbReference type="Gene3D" id="1.10.8.10">
    <property type="entry name" value="DNA helicase RuvA subunit, C-terminal domain"/>
    <property type="match status" value="1"/>
</dbReference>
<dbReference type="Pfam" id="PF00627">
    <property type="entry name" value="UBA"/>
    <property type="match status" value="1"/>
</dbReference>
<keyword evidence="6" id="KW-1185">Reference proteome</keyword>
<comment type="caution">
    <text evidence="5">The sequence shown here is derived from an EMBL/GenBank/DDBJ whole genome shotgun (WGS) entry which is preliminary data.</text>
</comment>
<feature type="compositionally biased region" description="Polar residues" evidence="1">
    <location>
        <begin position="685"/>
        <end position="707"/>
    </location>
</feature>
<dbReference type="Pfam" id="PF12763">
    <property type="entry name" value="EH"/>
    <property type="match status" value="3"/>
</dbReference>
<dbReference type="PROSITE" id="PS50031">
    <property type="entry name" value="EH"/>
    <property type="match status" value="3"/>
</dbReference>
<dbReference type="Gene3D" id="1.10.238.10">
    <property type="entry name" value="EF-hand"/>
    <property type="match status" value="3"/>
</dbReference>
<dbReference type="GO" id="GO:0005737">
    <property type="term" value="C:cytoplasm"/>
    <property type="evidence" value="ECO:0007669"/>
    <property type="project" value="TreeGrafter"/>
</dbReference>
<dbReference type="PANTHER" id="PTHR11216:SF170">
    <property type="entry name" value="DYNAMIN ASSOCIATED PROTEIN 160, ISOFORM D"/>
    <property type="match status" value="1"/>
</dbReference>
<feature type="region of interest" description="Disordered" evidence="1">
    <location>
        <begin position="609"/>
        <end position="643"/>
    </location>
</feature>
<dbReference type="SMART" id="SM00027">
    <property type="entry name" value="EH"/>
    <property type="match status" value="3"/>
</dbReference>
<dbReference type="GeneID" id="28728664"/>
<dbReference type="OrthoDB" id="524326at2759"/>
<dbReference type="InterPro" id="IPR009060">
    <property type="entry name" value="UBA-like_sf"/>
</dbReference>
<dbReference type="Proteomes" id="UP000037751">
    <property type="component" value="Unassembled WGS sequence"/>
</dbReference>
<dbReference type="InterPro" id="IPR002048">
    <property type="entry name" value="EF_hand_dom"/>
</dbReference>
<evidence type="ECO:0000256" key="1">
    <source>
        <dbReference type="SAM" id="MobiDB-lite"/>
    </source>
</evidence>
<dbReference type="InterPro" id="IPR015940">
    <property type="entry name" value="UBA"/>
</dbReference>
<reference evidence="5 6" key="1">
    <citation type="submission" date="2015-07" db="EMBL/GenBank/DDBJ databases">
        <title>Draft Genome Sequence of Malassezia furfur CBS1878 and Malassezia pachydermatis CBS1879.</title>
        <authorList>
            <person name="Triana S."/>
            <person name="Ohm R."/>
            <person name="Gonzalez A."/>
            <person name="DeCock H."/>
            <person name="Restrepo S."/>
            <person name="Celis A."/>
        </authorList>
    </citation>
    <scope>NUCLEOTIDE SEQUENCE [LARGE SCALE GENOMIC DNA]</scope>
    <source>
        <strain evidence="5 6">CBS 1879</strain>
    </source>
</reference>
<feature type="region of interest" description="Disordered" evidence="1">
    <location>
        <begin position="796"/>
        <end position="822"/>
    </location>
</feature>
<feature type="region of interest" description="Disordered" evidence="1">
    <location>
        <begin position="383"/>
        <end position="477"/>
    </location>
</feature>
<feature type="compositionally biased region" description="Polar residues" evidence="1">
    <location>
        <begin position="261"/>
        <end position="274"/>
    </location>
</feature>
<dbReference type="GO" id="GO:0005886">
    <property type="term" value="C:plasma membrane"/>
    <property type="evidence" value="ECO:0007669"/>
    <property type="project" value="TreeGrafter"/>
</dbReference>
<feature type="compositionally biased region" description="Low complexity" evidence="1">
    <location>
        <begin position="1047"/>
        <end position="1056"/>
    </location>
</feature>
<feature type="compositionally biased region" description="Low complexity" evidence="1">
    <location>
        <begin position="384"/>
        <end position="409"/>
    </location>
</feature>
<evidence type="ECO:0000313" key="5">
    <source>
        <dbReference type="EMBL" id="KOS15339.1"/>
    </source>
</evidence>
<dbReference type="GO" id="GO:0005509">
    <property type="term" value="F:calcium ion binding"/>
    <property type="evidence" value="ECO:0007669"/>
    <property type="project" value="InterPro"/>
</dbReference>
<dbReference type="RefSeq" id="XP_017992971.1">
    <property type="nucleotide sequence ID" value="XM_018136789.1"/>
</dbReference>
<evidence type="ECO:0000259" key="4">
    <source>
        <dbReference type="PROSITE" id="PS50222"/>
    </source>
</evidence>
<feature type="compositionally biased region" description="Polar residues" evidence="1">
    <location>
        <begin position="225"/>
        <end position="251"/>
    </location>
</feature>
<feature type="compositionally biased region" description="Low complexity" evidence="1">
    <location>
        <begin position="1067"/>
        <end position="1081"/>
    </location>
</feature>
<feature type="region of interest" description="Disordered" evidence="1">
    <location>
        <begin position="220"/>
        <end position="301"/>
    </location>
</feature>
<dbReference type="SMART" id="SM00165">
    <property type="entry name" value="UBA"/>
    <property type="match status" value="1"/>
</dbReference>
<protein>
    <submittedName>
        <fullName evidence="5">Ede1 protein involved in endocytosis</fullName>
    </submittedName>
</protein>
<proteinExistence type="predicted"/>
<feature type="compositionally biased region" description="Low complexity" evidence="1">
    <location>
        <begin position="277"/>
        <end position="288"/>
    </location>
</feature>
<dbReference type="PROSITE" id="PS50222">
    <property type="entry name" value="EF_HAND_2"/>
    <property type="match status" value="1"/>
</dbReference>
<dbReference type="GO" id="GO:0016197">
    <property type="term" value="P:endosomal transport"/>
    <property type="evidence" value="ECO:0007669"/>
    <property type="project" value="TreeGrafter"/>
</dbReference>
<dbReference type="SMART" id="SM00054">
    <property type="entry name" value="EFh"/>
    <property type="match status" value="3"/>
</dbReference>
<feature type="compositionally biased region" description="Polar residues" evidence="1">
    <location>
        <begin position="1003"/>
        <end position="1022"/>
    </location>
</feature>
<feature type="domain" description="EF-hand" evidence="4">
    <location>
        <begin position="340"/>
        <end position="375"/>
    </location>
</feature>
<dbReference type="AlphaFoldDB" id="A0A0M9VQA5"/>
<dbReference type="InterPro" id="IPR000261">
    <property type="entry name" value="EH_dom"/>
</dbReference>
<evidence type="ECO:0000259" key="2">
    <source>
        <dbReference type="PROSITE" id="PS50030"/>
    </source>
</evidence>
<dbReference type="SUPFAM" id="SSF47473">
    <property type="entry name" value="EF-hand"/>
    <property type="match status" value="3"/>
</dbReference>
<feature type="compositionally biased region" description="Acidic residues" evidence="1">
    <location>
        <begin position="809"/>
        <end position="822"/>
    </location>
</feature>
<dbReference type="SUPFAM" id="SSF46934">
    <property type="entry name" value="UBA-like"/>
    <property type="match status" value="1"/>
</dbReference>
<feature type="region of interest" description="Disordered" evidence="1">
    <location>
        <begin position="540"/>
        <end position="563"/>
    </location>
</feature>
<accession>A0A0M9VQA5</accession>
<feature type="region of interest" description="Disordered" evidence="1">
    <location>
        <begin position="846"/>
        <end position="883"/>
    </location>
</feature>
<dbReference type="CDD" id="cd00052">
    <property type="entry name" value="EH"/>
    <property type="match status" value="3"/>
</dbReference>
<evidence type="ECO:0000259" key="3">
    <source>
        <dbReference type="PROSITE" id="PS50031"/>
    </source>
</evidence>
<feature type="region of interest" description="Disordered" evidence="1">
    <location>
        <begin position="984"/>
        <end position="1091"/>
    </location>
</feature>
<feature type="domain" description="UBA" evidence="2">
    <location>
        <begin position="1085"/>
        <end position="1127"/>
    </location>
</feature>
<name>A0A0M9VQA5_9BASI</name>
<dbReference type="GO" id="GO:0006897">
    <property type="term" value="P:endocytosis"/>
    <property type="evidence" value="ECO:0007669"/>
    <property type="project" value="TreeGrafter"/>
</dbReference>
<dbReference type="EMBL" id="LGAV01000002">
    <property type="protein sequence ID" value="KOS15339.1"/>
    <property type="molecule type" value="Genomic_DNA"/>
</dbReference>
<dbReference type="CDD" id="cd14270">
    <property type="entry name" value="UBA"/>
    <property type="match status" value="1"/>
</dbReference>
<sequence>MSSTPSTLNNLTAAERQAFSQLFAMADPTHSGVLSGEAAVPFFEGFKLPTMTLGQIWSIADSQNQGFLTPATFGVALRLIARAQRGESVNEAAVHTPGAPPVYEGVSYGAAPASSAAAPPTPSASLISEEDKARFTRIFAMVGPTQGILSNEQAKDVFLKSKLPYEKLGAIWNLADTKQRGMLDLPDFIIGMHYIQGTMNGTITSLPSTLPPGMYEAAAAGTSHGMASSQPPATPQRGMSQDSMQTSTVPSTPAVAPAQAPISSASRSSTTGPTAGSMPASSSQTTSAPLPPTPSSTGSSWAITPASKARYDGFFDQLDTQRAGYVDGGVVVPFFLQSGLDETTLAHVWDLADLTQDGTLTRDEFAIAMQLIDDKMAGKPVPEQLPASLLPPSARSMPMPAAAAAAAPATQPPPPPPAQAKTQTQRELFSLLDTDVPSGSLSPSEGLSTFATSPAMPASAPTPSMQPMQPTSTVRAVPSQAAGAEGVAAVAASVGVGAAVDAALTREKETAVRDPFVPEDDDVSTAQVDEAKAALAATQMARDDVSARRSKTEASHTSNATTLAELEAQLTRAKKEHEAEEVAVAELERKVQAQEEEIQTLRQSVIREESELSALRTQRDEQEQKLLQDRETGHGLKRQLGELQAESQKLRAELERLAGEAKRQAALNAAAHQELSTAQDEHTSLRSSVTSAASVPKSGTSTPSSARRLNPFEMMGSAPSGAATPTLSRGTPAAFDTQYGAAAFATQAPPPPPPVAKDTLAAPAVMSEPRENTTGQQGGWSVHDALTQQPQVVALPTRESVSQAVGVPESDDDEEEGPEEAEAAMYRTPEAPSIAHMPTTSHATIPPMPPSGHGVSGTDLPRDASAMSLPGGFPGEQDVEGPNSETRVVNGQALTYDAPATQPGMPTHVVDAPVPTSPSAEVPSQPLTAASMPAVAPSSASTIVVPPSSAPATPSTVAGGTATSNDFDAAFSRMGVANVVHRHGTPSSVASQRGNVPPAVRSPLSNEVPTSSVPPYLQSSTIVPPPPPGGNVHTGATTTVSKPSGIEQQETPTQQQFEDNFEPASPNAASNVGAALASARAPSPPLPGDIGPVRQLCQMGFSRSQVIRALERSNYRTERALERLLADQGDRA</sequence>